<dbReference type="InterPro" id="IPR015943">
    <property type="entry name" value="WD40/YVTN_repeat-like_dom_sf"/>
</dbReference>
<dbReference type="EMBL" id="AXCR01000012">
    <property type="protein sequence ID" value="KJR79884.1"/>
    <property type="molecule type" value="Genomic_DNA"/>
</dbReference>
<dbReference type="GO" id="GO:0061685">
    <property type="term" value="F:diphthine methylesterase activity"/>
    <property type="evidence" value="ECO:0007669"/>
    <property type="project" value="UniProtKB-EC"/>
</dbReference>
<dbReference type="InterPro" id="IPR036322">
    <property type="entry name" value="WD40_repeat_dom_sf"/>
</dbReference>
<proteinExistence type="inferred from homology"/>
<dbReference type="SUPFAM" id="SSF50978">
    <property type="entry name" value="WD40 repeat-like"/>
    <property type="match status" value="1"/>
</dbReference>
<dbReference type="KEGG" id="ssck:SPSK_10320"/>
<evidence type="ECO:0000256" key="6">
    <source>
        <dbReference type="ARBA" id="ARBA00039131"/>
    </source>
</evidence>
<reference evidence="8 9" key="2">
    <citation type="journal article" date="2015" name="Eukaryot. Cell">
        <title>Asexual propagation of a virulent clone complex in a human and feline outbreak of sporotrichosis.</title>
        <authorList>
            <person name="Teixeira Mde M."/>
            <person name="Rodrigues A.M."/>
            <person name="Tsui C.K."/>
            <person name="de Almeida L.G."/>
            <person name="Van Diepeningen A.D."/>
            <person name="van den Ende B.G."/>
            <person name="Fernandes G.F."/>
            <person name="Kano R."/>
            <person name="Hamelin R.C."/>
            <person name="Lopes-Bezerra L.M."/>
            <person name="Vasconcelos A.T."/>
            <person name="de Hoog S."/>
            <person name="de Camargo Z.P."/>
            <person name="Felipe M.S."/>
        </authorList>
    </citation>
    <scope>NUCLEOTIDE SEQUENCE [LARGE SCALE GENOMIC DNA]</scope>
    <source>
        <strain evidence="8 9">1099-18</strain>
    </source>
</reference>
<keyword evidence="3" id="KW-0677">Repeat</keyword>
<sequence length="408" mass="43846">MTESSISIESHTLDLPPSCIEFCPGYPDYFCVGTYNLVQDEARAQGDVSRPQNRNGSIVPSAILDLHFQQLTGKQDVFAVVSSTASLSIFRLTPSAPGGRTVELISVARVDGVGEDTLFLACAWHPSTPNIIAVSTSSGEVYIIAINTTKQSTVVSKIPAITHDLETWAVAFSPPVFVPLQALDGSNTETYNGHGGFISTLYSGSDDSLLKYTCVVSPQPVNGSEVSPGFPTGICKLTGHNAGVTAILPTPIMSPDGGRVVVTGSYDDHVRVYSILDPATTGGIRRVSCLAEQCLGGGVWRLKLVSHTTDDGTGCWGLRVLASCMYAGALVIDISGNAPGKCQVMVRARFKEHKSMNYGSDFQQRQSLLCISTSFYDKLLCLWEVKQRWHGNLNSSDCYSANLEDYLP</sequence>
<comment type="caution">
    <text evidence="8">The sequence shown here is derived from an EMBL/GenBank/DDBJ whole genome shotgun (WGS) entry which is preliminary data.</text>
</comment>
<dbReference type="InterPro" id="IPR052415">
    <property type="entry name" value="Diphthine_MTase"/>
</dbReference>
<evidence type="ECO:0000256" key="2">
    <source>
        <dbReference type="ARBA" id="ARBA00022574"/>
    </source>
</evidence>
<evidence type="ECO:0000256" key="1">
    <source>
        <dbReference type="ARBA" id="ARBA00005156"/>
    </source>
</evidence>
<evidence type="ECO:0000313" key="9">
    <source>
        <dbReference type="Proteomes" id="UP000033710"/>
    </source>
</evidence>
<dbReference type="InterPro" id="IPR001680">
    <property type="entry name" value="WD40_rpt"/>
</dbReference>
<keyword evidence="4" id="KW-0378">Hydrolase</keyword>
<organism evidence="8 9">
    <name type="scientific">Sporothrix schenckii 1099-18</name>
    <dbReference type="NCBI Taxonomy" id="1397361"/>
    <lineage>
        <taxon>Eukaryota</taxon>
        <taxon>Fungi</taxon>
        <taxon>Dikarya</taxon>
        <taxon>Ascomycota</taxon>
        <taxon>Pezizomycotina</taxon>
        <taxon>Sordariomycetes</taxon>
        <taxon>Sordariomycetidae</taxon>
        <taxon>Ophiostomatales</taxon>
        <taxon>Ophiostomataceae</taxon>
        <taxon>Sporothrix</taxon>
    </lineage>
</organism>
<dbReference type="PANTHER" id="PTHR46042:SF1">
    <property type="entry name" value="DIPHTHINE METHYLTRANSFERASE"/>
    <property type="match status" value="1"/>
</dbReference>
<dbReference type="GeneID" id="27672062"/>
<protein>
    <recommendedName>
        <fullName evidence="6">methylated diphthine methylhydrolase</fullName>
        <ecNumber evidence="6">3.1.1.97</ecNumber>
    </recommendedName>
</protein>
<reference evidence="8 9" key="1">
    <citation type="journal article" date="2014" name="BMC Genomics">
        <title>Comparative genomics of the major fungal agents of human and animal Sporotrichosis: Sporothrix schenckii and Sporothrix brasiliensis.</title>
        <authorList>
            <person name="Teixeira M.M."/>
            <person name="de Almeida L.G."/>
            <person name="Kubitschek-Barreira P."/>
            <person name="Alves F.L."/>
            <person name="Kioshima E.S."/>
            <person name="Abadio A.K."/>
            <person name="Fernandes L."/>
            <person name="Derengowski L.S."/>
            <person name="Ferreira K.S."/>
            <person name="Souza R.C."/>
            <person name="Ruiz J.C."/>
            <person name="de Andrade N.C."/>
            <person name="Paes H.C."/>
            <person name="Nicola A.M."/>
            <person name="Albuquerque P."/>
            <person name="Gerber A.L."/>
            <person name="Martins V.P."/>
            <person name="Peconick L.D."/>
            <person name="Neto A.V."/>
            <person name="Chaucanez C.B."/>
            <person name="Silva P.A."/>
            <person name="Cunha O.L."/>
            <person name="de Oliveira F.F."/>
            <person name="dos Santos T.C."/>
            <person name="Barros A.L."/>
            <person name="Soares M.A."/>
            <person name="de Oliveira L.M."/>
            <person name="Marini M.M."/>
            <person name="Villalobos-Duno H."/>
            <person name="Cunha M.M."/>
            <person name="de Hoog S."/>
            <person name="da Silveira J.F."/>
            <person name="Henrissat B."/>
            <person name="Nino-Vega G.A."/>
            <person name="Cisalpino P.S."/>
            <person name="Mora-Montes H.M."/>
            <person name="Almeida S.R."/>
            <person name="Stajich J.E."/>
            <person name="Lopes-Bezerra L.M."/>
            <person name="Vasconcelos A.T."/>
            <person name="Felipe M.S."/>
        </authorList>
    </citation>
    <scope>NUCLEOTIDE SEQUENCE [LARGE SCALE GENOMIC DNA]</scope>
    <source>
        <strain evidence="8 9">1099-18</strain>
    </source>
</reference>
<evidence type="ECO:0000256" key="5">
    <source>
        <dbReference type="ARBA" id="ARBA00038092"/>
    </source>
</evidence>
<dbReference type="Proteomes" id="UP000033710">
    <property type="component" value="Unassembled WGS sequence"/>
</dbReference>
<dbReference type="RefSeq" id="XP_016582560.1">
    <property type="nucleotide sequence ID" value="XM_016736785.1"/>
</dbReference>
<evidence type="ECO:0000256" key="3">
    <source>
        <dbReference type="ARBA" id="ARBA00022737"/>
    </source>
</evidence>
<accession>A0A0F2LSM7</accession>
<comment type="catalytic activity">
    <reaction evidence="7">
        <text>diphthine methyl ester-[translation elongation factor 2] + H2O = diphthine-[translation elongation factor 2] + methanol + H(+)</text>
        <dbReference type="Rhea" id="RHEA:42656"/>
        <dbReference type="Rhea" id="RHEA-COMP:10172"/>
        <dbReference type="Rhea" id="RHEA-COMP:10173"/>
        <dbReference type="ChEBI" id="CHEBI:15377"/>
        <dbReference type="ChEBI" id="CHEBI:15378"/>
        <dbReference type="ChEBI" id="CHEBI:17790"/>
        <dbReference type="ChEBI" id="CHEBI:79005"/>
        <dbReference type="ChEBI" id="CHEBI:82696"/>
        <dbReference type="EC" id="3.1.1.97"/>
    </reaction>
</comment>
<keyword evidence="2" id="KW-0853">WD repeat</keyword>
<dbReference type="GO" id="GO:0017183">
    <property type="term" value="P:protein histidyl modification to diphthamide"/>
    <property type="evidence" value="ECO:0007669"/>
    <property type="project" value="TreeGrafter"/>
</dbReference>
<dbReference type="OrthoDB" id="1930760at2759"/>
<dbReference type="Pfam" id="PF00400">
    <property type="entry name" value="WD40"/>
    <property type="match status" value="1"/>
</dbReference>
<comment type="pathway">
    <text evidence="1">Protein modification; peptidyl-diphthamide biosynthesis.</text>
</comment>
<name>A0A0F2LSM7_SPOSC</name>
<dbReference type="AlphaFoldDB" id="A0A0F2LSM7"/>
<dbReference type="EC" id="3.1.1.97" evidence="6"/>
<dbReference type="VEuPathDB" id="FungiDB:SPSK_10320"/>
<evidence type="ECO:0000256" key="4">
    <source>
        <dbReference type="ARBA" id="ARBA00022801"/>
    </source>
</evidence>
<evidence type="ECO:0000256" key="7">
    <source>
        <dbReference type="ARBA" id="ARBA00047551"/>
    </source>
</evidence>
<gene>
    <name evidence="8" type="ORF">SPSK_10320</name>
</gene>
<dbReference type="PANTHER" id="PTHR46042">
    <property type="entry name" value="DIPHTHINE METHYLTRANSFERASE"/>
    <property type="match status" value="1"/>
</dbReference>
<evidence type="ECO:0000313" key="8">
    <source>
        <dbReference type="EMBL" id="KJR79884.1"/>
    </source>
</evidence>
<comment type="similarity">
    <text evidence="5">Belongs to the DPH7 family.</text>
</comment>
<dbReference type="GO" id="GO:0005737">
    <property type="term" value="C:cytoplasm"/>
    <property type="evidence" value="ECO:0007669"/>
    <property type="project" value="TreeGrafter"/>
</dbReference>
<dbReference type="Gene3D" id="2.130.10.10">
    <property type="entry name" value="YVTN repeat-like/Quinoprotein amine dehydrogenase"/>
    <property type="match status" value="1"/>
</dbReference>